<reference evidence="2" key="1">
    <citation type="journal article" date="2019" name="Int. J. Syst. Evol. Microbiol.">
        <title>The Global Catalogue of Microorganisms (GCM) 10K type strain sequencing project: providing services to taxonomists for standard genome sequencing and annotation.</title>
        <authorList>
            <consortium name="The Broad Institute Genomics Platform"/>
            <consortium name="The Broad Institute Genome Sequencing Center for Infectious Disease"/>
            <person name="Wu L."/>
            <person name="Ma J."/>
        </authorList>
    </citation>
    <scope>NUCLEOTIDE SEQUENCE [LARGE SCALE GENOMIC DNA]</scope>
    <source>
        <strain evidence="2">CGMCC 4.5798</strain>
    </source>
</reference>
<evidence type="ECO:0000313" key="2">
    <source>
        <dbReference type="Proteomes" id="UP001596086"/>
    </source>
</evidence>
<evidence type="ECO:0000313" key="1">
    <source>
        <dbReference type="EMBL" id="MFC5551749.1"/>
    </source>
</evidence>
<protein>
    <submittedName>
        <fullName evidence="1">Glycoside hydrolase family 19 protein</fullName>
    </submittedName>
</protein>
<name>A0ABW0S459_9BURK</name>
<dbReference type="InterPro" id="IPR023346">
    <property type="entry name" value="Lysozyme-like_dom_sf"/>
</dbReference>
<gene>
    <name evidence="1" type="ORF">ACFPO9_24795</name>
</gene>
<dbReference type="EMBL" id="JBHSMZ010000024">
    <property type="protein sequence ID" value="MFC5551749.1"/>
    <property type="molecule type" value="Genomic_DNA"/>
</dbReference>
<dbReference type="Proteomes" id="UP001596086">
    <property type="component" value="Unassembled WGS sequence"/>
</dbReference>
<proteinExistence type="predicted"/>
<dbReference type="RefSeq" id="WP_379776328.1">
    <property type="nucleotide sequence ID" value="NZ_JBHSMZ010000024.1"/>
</dbReference>
<dbReference type="SUPFAM" id="SSF53955">
    <property type="entry name" value="Lysozyme-like"/>
    <property type="match status" value="1"/>
</dbReference>
<dbReference type="PANTHER" id="PTHR34408">
    <property type="entry name" value="FAMILY PROTEIN, PUTATIVE-RELATED"/>
    <property type="match status" value="1"/>
</dbReference>
<keyword evidence="1" id="KW-0378">Hydrolase</keyword>
<dbReference type="InterPro" id="IPR052354">
    <property type="entry name" value="Cell_Wall_Dynamics_Protein"/>
</dbReference>
<dbReference type="PANTHER" id="PTHR34408:SF1">
    <property type="entry name" value="GLYCOSYL HYDROLASE FAMILY 19 DOMAIN-CONTAINING PROTEIN HI_1415"/>
    <property type="match status" value="1"/>
</dbReference>
<dbReference type="Gene3D" id="1.10.530.10">
    <property type="match status" value="1"/>
</dbReference>
<keyword evidence="2" id="KW-1185">Reference proteome</keyword>
<dbReference type="GO" id="GO:0016787">
    <property type="term" value="F:hydrolase activity"/>
    <property type="evidence" value="ECO:0007669"/>
    <property type="project" value="UniProtKB-KW"/>
</dbReference>
<sequence>MNLTIPSLCAIAPGARANAAAIVAALNPAMERFGITTKLRAAHFLGQLAHESCDFTAKRENFNYRPYAILETFNTVKVKRFTSEQAEMYGRTPAHSANQEMIANIAYANRMGNGDVASGDGWRNRGAGWIQLTGADNLNACADFFDIPRETVATWLCTPTGAALGAAWFWQLNNLSELADRDDVDGISDKINLGRATPKYGDAIGFSARLMGANMAKRVLA</sequence>
<organism evidence="1 2">
    <name type="scientific">Massilia aerilata</name>
    <dbReference type="NCBI Taxonomy" id="453817"/>
    <lineage>
        <taxon>Bacteria</taxon>
        <taxon>Pseudomonadati</taxon>
        <taxon>Pseudomonadota</taxon>
        <taxon>Betaproteobacteria</taxon>
        <taxon>Burkholderiales</taxon>
        <taxon>Oxalobacteraceae</taxon>
        <taxon>Telluria group</taxon>
        <taxon>Massilia</taxon>
    </lineage>
</organism>
<comment type="caution">
    <text evidence="1">The sequence shown here is derived from an EMBL/GenBank/DDBJ whole genome shotgun (WGS) entry which is preliminary data.</text>
</comment>
<accession>A0ABW0S459</accession>